<name>A0AAW0SV31_SCYPA</name>
<dbReference type="CDD" id="cd16443">
    <property type="entry name" value="LplA"/>
    <property type="match status" value="1"/>
</dbReference>
<sequence>MALRKLASDALARGMLASEALVGKELSSIPKAWASTSAAVKVKNTKKTEDLKDAPKRTVFISQSSDVFSNLALEDWLYKNWSFERRNVLLLWRNSPCVVIGRHQNPQVEANLSYLESAGVPLARRGSGGGAVYHDHGNLNCTFFTTRDRYDRHTNLEMICRALHLDFGIQAHPNSRDDIILDHDHKVSGSAAKLGRNTAYHHCTLLVNTDRHQLKLTLNGDKSIKSKATASTPAHVMNLSEMKPGITVEQVLTSVGRAFLGHDQHLANGFTLVNPTDEWFPGLGELEAVLRSSRWLEGQTPRCTVTRCVPIPQGLLPHASNTSLAVTVQAYHGLVEEVRMEDDSGKEGVAELVQDIGAGLRGAPFTSDTFNIIAGRLRFSPALTHFPIPASARPIPTPTRSVI</sequence>
<dbReference type="Pfam" id="PF21948">
    <property type="entry name" value="LplA-B_cat"/>
    <property type="match status" value="1"/>
</dbReference>
<dbReference type="Proteomes" id="UP001487740">
    <property type="component" value="Unassembled WGS sequence"/>
</dbReference>
<dbReference type="EMBL" id="JARAKH010000045">
    <property type="protein sequence ID" value="KAK8378606.1"/>
    <property type="molecule type" value="Genomic_DNA"/>
</dbReference>
<dbReference type="GO" id="GO:0005739">
    <property type="term" value="C:mitochondrion"/>
    <property type="evidence" value="ECO:0007669"/>
    <property type="project" value="TreeGrafter"/>
</dbReference>
<proteinExistence type="inferred from homology"/>
<accession>A0AAW0SV31</accession>
<dbReference type="PROSITE" id="PS51733">
    <property type="entry name" value="BPL_LPL_CATALYTIC"/>
    <property type="match status" value="1"/>
</dbReference>
<dbReference type="SUPFAM" id="SSF55681">
    <property type="entry name" value="Class II aaRS and biotin synthetases"/>
    <property type="match status" value="1"/>
</dbReference>
<dbReference type="InterPro" id="IPR004143">
    <property type="entry name" value="BPL_LPL_catalytic"/>
</dbReference>
<gene>
    <name evidence="4" type="ORF">O3P69_011236</name>
</gene>
<reference evidence="4 5" key="1">
    <citation type="submission" date="2023-03" db="EMBL/GenBank/DDBJ databases">
        <title>High-quality genome of Scylla paramamosain provides insights in environmental adaptation.</title>
        <authorList>
            <person name="Zhang L."/>
        </authorList>
    </citation>
    <scope>NUCLEOTIDE SEQUENCE [LARGE SCALE GENOMIC DNA]</scope>
    <source>
        <strain evidence="4">LZ_2023a</strain>
        <tissue evidence="4">Muscle</tissue>
    </source>
</reference>
<evidence type="ECO:0000256" key="2">
    <source>
        <dbReference type="ARBA" id="ARBA00008242"/>
    </source>
</evidence>
<dbReference type="FunFam" id="3.30.930.10:FF:000045">
    <property type="entry name" value="lipoyltransferase 1, mitochondrial"/>
    <property type="match status" value="1"/>
</dbReference>
<dbReference type="InterPro" id="IPR004562">
    <property type="entry name" value="LipoylTrfase_LipoateP_Ligase"/>
</dbReference>
<comment type="caution">
    <text evidence="4">The sequence shown here is derived from an EMBL/GenBank/DDBJ whole genome shotgun (WGS) entry which is preliminary data.</text>
</comment>
<dbReference type="GO" id="GO:0009249">
    <property type="term" value="P:protein lipoylation"/>
    <property type="evidence" value="ECO:0007669"/>
    <property type="project" value="InterPro"/>
</dbReference>
<evidence type="ECO:0000256" key="1">
    <source>
        <dbReference type="ARBA" id="ARBA00005085"/>
    </source>
</evidence>
<keyword evidence="5" id="KW-1185">Reference proteome</keyword>
<dbReference type="Gene3D" id="3.30.930.10">
    <property type="entry name" value="Bira Bifunctional Protein, Domain 2"/>
    <property type="match status" value="1"/>
</dbReference>
<comment type="similarity">
    <text evidence="2">Belongs to the LplA family.</text>
</comment>
<dbReference type="GO" id="GO:0017118">
    <property type="term" value="F:lipoyltransferase activity"/>
    <property type="evidence" value="ECO:0007669"/>
    <property type="project" value="TreeGrafter"/>
</dbReference>
<evidence type="ECO:0000259" key="3">
    <source>
        <dbReference type="PROSITE" id="PS51733"/>
    </source>
</evidence>
<protein>
    <recommendedName>
        <fullName evidence="3">BPL/LPL catalytic domain-containing protein</fullName>
    </recommendedName>
</protein>
<evidence type="ECO:0000313" key="5">
    <source>
        <dbReference type="Proteomes" id="UP001487740"/>
    </source>
</evidence>
<comment type="pathway">
    <text evidence="1">Protein modification; protein lipoylation via exogenous pathway; protein N(6)-(lipoyl)lysine from lipoate: step 2/2.</text>
</comment>
<organism evidence="4 5">
    <name type="scientific">Scylla paramamosain</name>
    <name type="common">Mud crab</name>
    <dbReference type="NCBI Taxonomy" id="85552"/>
    <lineage>
        <taxon>Eukaryota</taxon>
        <taxon>Metazoa</taxon>
        <taxon>Ecdysozoa</taxon>
        <taxon>Arthropoda</taxon>
        <taxon>Crustacea</taxon>
        <taxon>Multicrustacea</taxon>
        <taxon>Malacostraca</taxon>
        <taxon>Eumalacostraca</taxon>
        <taxon>Eucarida</taxon>
        <taxon>Decapoda</taxon>
        <taxon>Pleocyemata</taxon>
        <taxon>Brachyura</taxon>
        <taxon>Eubrachyura</taxon>
        <taxon>Portunoidea</taxon>
        <taxon>Portunidae</taxon>
        <taxon>Portuninae</taxon>
        <taxon>Scylla</taxon>
    </lineage>
</organism>
<dbReference type="PANTHER" id="PTHR12561">
    <property type="entry name" value="LIPOATE-PROTEIN LIGASE"/>
    <property type="match status" value="1"/>
</dbReference>
<feature type="domain" description="BPL/LPL catalytic" evidence="3">
    <location>
        <begin position="83"/>
        <end position="267"/>
    </location>
</feature>
<evidence type="ECO:0000313" key="4">
    <source>
        <dbReference type="EMBL" id="KAK8378606.1"/>
    </source>
</evidence>
<dbReference type="InterPro" id="IPR045864">
    <property type="entry name" value="aa-tRNA-synth_II/BPL/LPL"/>
</dbReference>
<dbReference type="AlphaFoldDB" id="A0AAW0SV31"/>
<dbReference type="PANTHER" id="PTHR12561:SF3">
    <property type="entry name" value="LIPOYLTRANSFERASE 1, MITOCHONDRIAL"/>
    <property type="match status" value="1"/>
</dbReference>